<dbReference type="EMBL" id="LXPE01000005">
    <property type="protein sequence ID" value="OBA28035.1"/>
    <property type="molecule type" value="Genomic_DNA"/>
</dbReference>
<accession>A0A1B7THC0</accession>
<evidence type="ECO:0000313" key="3">
    <source>
        <dbReference type="Proteomes" id="UP000092321"/>
    </source>
</evidence>
<dbReference type="OrthoDB" id="27934at2759"/>
<feature type="coiled-coil region" evidence="1">
    <location>
        <begin position="43"/>
        <end position="70"/>
    </location>
</feature>
<keyword evidence="1" id="KW-0175">Coiled coil</keyword>
<comment type="caution">
    <text evidence="2">The sequence shown here is derived from an EMBL/GenBank/DDBJ whole genome shotgun (WGS) entry which is preliminary data.</text>
</comment>
<protein>
    <submittedName>
        <fullName evidence="2">Uncharacterized protein</fullName>
    </submittedName>
</protein>
<evidence type="ECO:0000256" key="1">
    <source>
        <dbReference type="SAM" id="Coils"/>
    </source>
</evidence>
<feature type="coiled-coil region" evidence="1">
    <location>
        <begin position="160"/>
        <end position="187"/>
    </location>
</feature>
<dbReference type="AlphaFoldDB" id="A0A1B7THC0"/>
<name>A0A1B7THC0_9ASCO</name>
<evidence type="ECO:0000313" key="2">
    <source>
        <dbReference type="EMBL" id="OBA28035.1"/>
    </source>
</evidence>
<dbReference type="Proteomes" id="UP000092321">
    <property type="component" value="Unassembled WGS sequence"/>
</dbReference>
<gene>
    <name evidence="2" type="ORF">HANVADRAFT_51759</name>
</gene>
<organism evidence="2 3">
    <name type="scientific">Hanseniaspora valbyensis NRRL Y-1626</name>
    <dbReference type="NCBI Taxonomy" id="766949"/>
    <lineage>
        <taxon>Eukaryota</taxon>
        <taxon>Fungi</taxon>
        <taxon>Dikarya</taxon>
        <taxon>Ascomycota</taxon>
        <taxon>Saccharomycotina</taxon>
        <taxon>Saccharomycetes</taxon>
        <taxon>Saccharomycodales</taxon>
        <taxon>Saccharomycodaceae</taxon>
        <taxon>Hanseniaspora</taxon>
    </lineage>
</organism>
<reference evidence="3" key="1">
    <citation type="journal article" date="2016" name="Proc. Natl. Acad. Sci. U.S.A.">
        <title>Comparative genomics of biotechnologically important yeasts.</title>
        <authorList>
            <person name="Riley R."/>
            <person name="Haridas S."/>
            <person name="Wolfe K.H."/>
            <person name="Lopes M.R."/>
            <person name="Hittinger C.T."/>
            <person name="Goeker M."/>
            <person name="Salamov A.A."/>
            <person name="Wisecaver J.H."/>
            <person name="Long T.M."/>
            <person name="Calvey C.H."/>
            <person name="Aerts A.L."/>
            <person name="Barry K.W."/>
            <person name="Choi C."/>
            <person name="Clum A."/>
            <person name="Coughlan A.Y."/>
            <person name="Deshpande S."/>
            <person name="Douglass A.P."/>
            <person name="Hanson S.J."/>
            <person name="Klenk H.-P."/>
            <person name="LaButti K.M."/>
            <person name="Lapidus A."/>
            <person name="Lindquist E.A."/>
            <person name="Lipzen A.M."/>
            <person name="Meier-Kolthoff J.P."/>
            <person name="Ohm R.A."/>
            <person name="Otillar R.P."/>
            <person name="Pangilinan J.L."/>
            <person name="Peng Y."/>
            <person name="Rokas A."/>
            <person name="Rosa C.A."/>
            <person name="Scheuner C."/>
            <person name="Sibirny A.A."/>
            <person name="Slot J.C."/>
            <person name="Stielow J.B."/>
            <person name="Sun H."/>
            <person name="Kurtzman C.P."/>
            <person name="Blackwell M."/>
            <person name="Grigoriev I.V."/>
            <person name="Jeffries T.W."/>
        </authorList>
    </citation>
    <scope>NUCLEOTIDE SEQUENCE [LARGE SCALE GENOMIC DNA]</scope>
    <source>
        <strain evidence="3">NRRL Y-1626</strain>
    </source>
</reference>
<keyword evidence="3" id="KW-1185">Reference proteome</keyword>
<sequence>MSSSKVIKQTITSSNSNKKYQSNILKSPANIKVDESALLSFKITKLNNKIKTLNKNISSIKQCKNALEKDFEDSKLLLLTEKWNSICKQSLNHLYNTFMIKYKSNDGYLQELENEVKFEKEKIKYQCDCSLEDEWEDIQTSKDFQLLDDWQQRELENNFKERLEKNQQFMNKELNKLDKKIEDFKQNGGEFDLKELCKKLQVDYNLIYT</sequence>
<dbReference type="Gene3D" id="6.10.140.1020">
    <property type="match status" value="1"/>
</dbReference>
<proteinExistence type="predicted"/>